<evidence type="ECO:0008006" key="3">
    <source>
        <dbReference type="Google" id="ProtNLM"/>
    </source>
</evidence>
<dbReference type="SUPFAM" id="SSF82708">
    <property type="entry name" value="R3H domain"/>
    <property type="match status" value="1"/>
</dbReference>
<sequence>MLADLDVLDSFLARTDCDLEFELELELSDVDDAGLDADATASDIEWGPIRDEAPCPLASFSVESEVELVAAELTPEQCYLRIPAAVRPMFRSGALSLVTVQALETLLLDELDASSDPEPTISIAIESSFHRRLFHGIAAYYGLRSFSHDNPLTGARITTAVTNTSPWSLPPCSLVHTLLARASARHI</sequence>
<dbReference type="GeneID" id="25565940"/>
<dbReference type="EMBL" id="GL349461">
    <property type="protein sequence ID" value="KNC50382.1"/>
    <property type="molecule type" value="Genomic_DNA"/>
</dbReference>
<dbReference type="GO" id="GO:0003676">
    <property type="term" value="F:nucleic acid binding"/>
    <property type="evidence" value="ECO:0007669"/>
    <property type="project" value="InterPro"/>
</dbReference>
<proteinExistence type="predicted"/>
<accession>A0A0L0DDF4</accession>
<dbReference type="AlphaFoldDB" id="A0A0L0DDF4"/>
<organism evidence="1 2">
    <name type="scientific">Thecamonas trahens ATCC 50062</name>
    <dbReference type="NCBI Taxonomy" id="461836"/>
    <lineage>
        <taxon>Eukaryota</taxon>
        <taxon>Apusozoa</taxon>
        <taxon>Apusomonadida</taxon>
        <taxon>Apusomonadidae</taxon>
        <taxon>Thecamonas</taxon>
    </lineage>
</organism>
<dbReference type="Proteomes" id="UP000054408">
    <property type="component" value="Unassembled WGS sequence"/>
</dbReference>
<protein>
    <recommendedName>
        <fullName evidence="3">R3H domain-containing protein</fullName>
    </recommendedName>
</protein>
<reference evidence="1 2" key="1">
    <citation type="submission" date="2010-05" db="EMBL/GenBank/DDBJ databases">
        <title>The Genome Sequence of Thecamonas trahens ATCC 50062.</title>
        <authorList>
            <consortium name="The Broad Institute Genome Sequencing Platform"/>
            <person name="Russ C."/>
            <person name="Cuomo C."/>
            <person name="Shea T."/>
            <person name="Young S.K."/>
            <person name="Zeng Q."/>
            <person name="Koehrsen M."/>
            <person name="Haas B."/>
            <person name="Borodovsky M."/>
            <person name="Guigo R."/>
            <person name="Alvarado L."/>
            <person name="Berlin A."/>
            <person name="Bochicchio J."/>
            <person name="Borenstein D."/>
            <person name="Chapman S."/>
            <person name="Chen Z."/>
            <person name="Freedman E."/>
            <person name="Gellesch M."/>
            <person name="Goldberg J."/>
            <person name="Griggs A."/>
            <person name="Gujja S."/>
            <person name="Heilman E."/>
            <person name="Heiman D."/>
            <person name="Hepburn T."/>
            <person name="Howarth C."/>
            <person name="Jen D."/>
            <person name="Larson L."/>
            <person name="Mehta T."/>
            <person name="Park D."/>
            <person name="Pearson M."/>
            <person name="Roberts A."/>
            <person name="Saif S."/>
            <person name="Shenoy N."/>
            <person name="Sisk P."/>
            <person name="Stolte C."/>
            <person name="Sykes S."/>
            <person name="Thomson T."/>
            <person name="Walk T."/>
            <person name="White J."/>
            <person name="Yandava C."/>
            <person name="Burger G."/>
            <person name="Gray M.W."/>
            <person name="Holland P.W.H."/>
            <person name="King N."/>
            <person name="Lang F.B.F."/>
            <person name="Roger A.J."/>
            <person name="Ruiz-Trillo I."/>
            <person name="Lander E."/>
            <person name="Nusbaum C."/>
        </authorList>
    </citation>
    <scope>NUCLEOTIDE SEQUENCE [LARGE SCALE GENOMIC DNA]</scope>
    <source>
        <strain evidence="1 2">ATCC 50062</strain>
    </source>
</reference>
<evidence type="ECO:0000313" key="2">
    <source>
        <dbReference type="Proteomes" id="UP000054408"/>
    </source>
</evidence>
<evidence type="ECO:0000313" key="1">
    <source>
        <dbReference type="EMBL" id="KNC50382.1"/>
    </source>
</evidence>
<dbReference type="RefSeq" id="XP_013756924.1">
    <property type="nucleotide sequence ID" value="XM_013901470.1"/>
</dbReference>
<dbReference type="CDD" id="cd02325">
    <property type="entry name" value="R3H"/>
    <property type="match status" value="1"/>
</dbReference>
<dbReference type="InterPro" id="IPR036867">
    <property type="entry name" value="R3H_dom_sf"/>
</dbReference>
<keyword evidence="2" id="KW-1185">Reference proteome</keyword>
<name>A0A0L0DDF4_THETB</name>
<gene>
    <name evidence="1" type="ORF">AMSG_06871</name>
</gene>